<proteinExistence type="predicted"/>
<name>A0A239K6J4_9RHOB</name>
<accession>A0A239K6J4</accession>
<sequence>MAHPAAPASETASRFHFPSAYTILFALIVIIAGLTWVIPVGQYERVASEALGKDVPVAGIYAPTDANPQGFFDVILAPIVDCP</sequence>
<dbReference type="RefSeq" id="WP_245823333.1">
    <property type="nucleotide sequence ID" value="NZ_FZON01000061.1"/>
</dbReference>
<keyword evidence="3 6" id="KW-0812">Transmembrane</keyword>
<evidence type="ECO:0000256" key="5">
    <source>
        <dbReference type="ARBA" id="ARBA00023136"/>
    </source>
</evidence>
<gene>
    <name evidence="7" type="ORF">SAMN04488078_106125</name>
</gene>
<evidence type="ECO:0000256" key="1">
    <source>
        <dbReference type="ARBA" id="ARBA00004651"/>
    </source>
</evidence>
<feature type="transmembrane region" description="Helical" evidence="6">
    <location>
        <begin position="20"/>
        <end position="38"/>
    </location>
</feature>
<organism evidence="7 8">
    <name type="scientific">Antarctobacter heliothermus</name>
    <dbReference type="NCBI Taxonomy" id="74033"/>
    <lineage>
        <taxon>Bacteria</taxon>
        <taxon>Pseudomonadati</taxon>
        <taxon>Pseudomonadota</taxon>
        <taxon>Alphaproteobacteria</taxon>
        <taxon>Rhodobacterales</taxon>
        <taxon>Roseobacteraceae</taxon>
        <taxon>Antarctobacter</taxon>
    </lineage>
</organism>
<evidence type="ECO:0000256" key="2">
    <source>
        <dbReference type="ARBA" id="ARBA00022475"/>
    </source>
</evidence>
<keyword evidence="2" id="KW-1003">Cell membrane</keyword>
<keyword evidence="5 6" id="KW-0472">Membrane</keyword>
<dbReference type="Pfam" id="PF03606">
    <property type="entry name" value="DcuC"/>
    <property type="match status" value="1"/>
</dbReference>
<evidence type="ECO:0000256" key="6">
    <source>
        <dbReference type="SAM" id="Phobius"/>
    </source>
</evidence>
<evidence type="ECO:0000313" key="8">
    <source>
        <dbReference type="Proteomes" id="UP000198440"/>
    </source>
</evidence>
<comment type="subcellular location">
    <subcellularLocation>
        <location evidence="1">Cell membrane</location>
        <topology evidence="1">Multi-pass membrane protein</topology>
    </subcellularLocation>
</comment>
<dbReference type="Proteomes" id="UP000198440">
    <property type="component" value="Unassembled WGS sequence"/>
</dbReference>
<dbReference type="AlphaFoldDB" id="A0A239K6J4"/>
<dbReference type="GO" id="GO:0005886">
    <property type="term" value="C:plasma membrane"/>
    <property type="evidence" value="ECO:0007669"/>
    <property type="project" value="UniProtKB-SubCell"/>
</dbReference>
<protein>
    <submittedName>
        <fullName evidence="7">C4-dicarboxylate anaerobic carrier</fullName>
    </submittedName>
</protein>
<keyword evidence="4 6" id="KW-1133">Transmembrane helix</keyword>
<evidence type="ECO:0000313" key="7">
    <source>
        <dbReference type="EMBL" id="SNT13580.1"/>
    </source>
</evidence>
<reference evidence="7 8" key="1">
    <citation type="submission" date="2017-06" db="EMBL/GenBank/DDBJ databases">
        <authorList>
            <person name="Kim H.J."/>
            <person name="Triplett B.A."/>
        </authorList>
    </citation>
    <scope>NUCLEOTIDE SEQUENCE [LARGE SCALE GENOMIC DNA]</scope>
    <source>
        <strain evidence="7 8">DSM 11445</strain>
    </source>
</reference>
<dbReference type="EMBL" id="FZON01000061">
    <property type="protein sequence ID" value="SNT13580.1"/>
    <property type="molecule type" value="Genomic_DNA"/>
</dbReference>
<evidence type="ECO:0000256" key="4">
    <source>
        <dbReference type="ARBA" id="ARBA00022989"/>
    </source>
</evidence>
<evidence type="ECO:0000256" key="3">
    <source>
        <dbReference type="ARBA" id="ARBA00022692"/>
    </source>
</evidence>
<dbReference type="InterPro" id="IPR018385">
    <property type="entry name" value="C4_dicarb_anaerob_car-like"/>
</dbReference>